<gene>
    <name evidence="3" type="ORF">BD410DRAFT_600947</name>
</gene>
<dbReference type="InterPro" id="IPR052974">
    <property type="entry name" value="GH79_Enzymes"/>
</dbReference>
<dbReference type="PANTHER" id="PTHR36183">
    <property type="entry name" value="BETA-GLUCURONIDASE"/>
    <property type="match status" value="1"/>
</dbReference>
<feature type="domain" description="Beta-glucuronidase C-terminal" evidence="2">
    <location>
        <begin position="423"/>
        <end position="524"/>
    </location>
</feature>
<evidence type="ECO:0000313" key="3">
    <source>
        <dbReference type="EMBL" id="TDL25602.1"/>
    </source>
</evidence>
<keyword evidence="1" id="KW-0732">Signal</keyword>
<evidence type="ECO:0000256" key="1">
    <source>
        <dbReference type="SAM" id="SignalP"/>
    </source>
</evidence>
<evidence type="ECO:0000313" key="4">
    <source>
        <dbReference type="Proteomes" id="UP000294933"/>
    </source>
</evidence>
<dbReference type="OrthoDB" id="2796951at2759"/>
<protein>
    <submittedName>
        <fullName evidence="3">Glycoside hydrolase family 79 protein</fullName>
    </submittedName>
</protein>
<keyword evidence="4" id="KW-1185">Reference proteome</keyword>
<dbReference type="AlphaFoldDB" id="A0A4Y7QET6"/>
<dbReference type="GO" id="GO:0016787">
    <property type="term" value="F:hydrolase activity"/>
    <property type="evidence" value="ECO:0007669"/>
    <property type="project" value="UniProtKB-KW"/>
</dbReference>
<dbReference type="Pfam" id="PF16862">
    <property type="entry name" value="Glyco_hydro_79C"/>
    <property type="match status" value="1"/>
</dbReference>
<dbReference type="EMBL" id="ML170163">
    <property type="protein sequence ID" value="TDL25602.1"/>
    <property type="molecule type" value="Genomic_DNA"/>
</dbReference>
<reference evidence="3 4" key="1">
    <citation type="submission" date="2018-06" db="EMBL/GenBank/DDBJ databases">
        <title>A transcriptomic atlas of mushroom development highlights an independent origin of complex multicellularity.</title>
        <authorList>
            <consortium name="DOE Joint Genome Institute"/>
            <person name="Krizsan K."/>
            <person name="Almasi E."/>
            <person name="Merenyi Z."/>
            <person name="Sahu N."/>
            <person name="Viragh M."/>
            <person name="Koszo T."/>
            <person name="Mondo S."/>
            <person name="Kiss B."/>
            <person name="Balint B."/>
            <person name="Kues U."/>
            <person name="Barry K."/>
            <person name="Hegedus J.C."/>
            <person name="Henrissat B."/>
            <person name="Johnson J."/>
            <person name="Lipzen A."/>
            <person name="Ohm R."/>
            <person name="Nagy I."/>
            <person name="Pangilinan J."/>
            <person name="Yan J."/>
            <person name="Xiong Y."/>
            <person name="Grigoriev I.V."/>
            <person name="Hibbett D.S."/>
            <person name="Nagy L.G."/>
        </authorList>
    </citation>
    <scope>NUCLEOTIDE SEQUENCE [LARGE SCALE GENOMIC DNA]</scope>
    <source>
        <strain evidence="3 4">SZMC22713</strain>
    </source>
</reference>
<dbReference type="InterPro" id="IPR031728">
    <property type="entry name" value="GlcAase_C"/>
</dbReference>
<sequence length="529" mass="56627">MIFPVIFVAALGAWFRYANAQAVTVAVPLSVPSSAASLNPSLLSFSIEQDRWADWAGTTSKNGFFLNTLHNLEQRTGHAPSLRIGADSEDHTNFDPSVEFSEAVFPAFSATTPYPEASNVVVGDKYYQIISHLPKGTSVIWGVNFGQNNLTAAFLEAQSIQNAFSTKAVKEAKVKLDFIEIGNEADLYHSNGDRPGTWNIAEYTKEWTAFAQNISAAAGISSNSSTKFIGGGFLGSGHSSNSFSPQGLFASGILNSTEGQLITSISQHHYSGSFCSGSAGLLQDLMTKSSIRGNLNPFVPDIAATRALGLDYVLGETNSYACHGAPGVSNTAGAALWTLDYMLFSAQLGISKVYFHQGVGYKYNMIQPATLTRSIIDGSTLDTPLDPHVQPQYYAGLIANEAIGKSGSSKIVELNINDTRVSGYAFFEHENLKHAVLINSEAFTTSSTGPRTSKNITLSFTGDGTERKTMTVKRLAINFADDANGLTWGGQSFETADARPSGTLSVEKINVNDAVALQATEVVLLSFHN</sequence>
<dbReference type="InterPro" id="IPR017853">
    <property type="entry name" value="GH"/>
</dbReference>
<keyword evidence="3" id="KW-0378">Hydrolase</keyword>
<dbReference type="Gene3D" id="2.60.40.1180">
    <property type="entry name" value="Golgi alpha-mannosidase II"/>
    <property type="match status" value="1"/>
</dbReference>
<feature type="signal peptide" evidence="1">
    <location>
        <begin position="1"/>
        <end position="20"/>
    </location>
</feature>
<dbReference type="SUPFAM" id="SSF51445">
    <property type="entry name" value="(Trans)glycosidases"/>
    <property type="match status" value="1"/>
</dbReference>
<feature type="chain" id="PRO_5021320562" evidence="1">
    <location>
        <begin position="21"/>
        <end position="529"/>
    </location>
</feature>
<dbReference type="Gene3D" id="3.20.20.80">
    <property type="entry name" value="Glycosidases"/>
    <property type="match status" value="1"/>
</dbReference>
<dbReference type="VEuPathDB" id="FungiDB:BD410DRAFT_600947"/>
<accession>A0A4Y7QET6</accession>
<proteinExistence type="predicted"/>
<dbReference type="Proteomes" id="UP000294933">
    <property type="component" value="Unassembled WGS sequence"/>
</dbReference>
<dbReference type="InterPro" id="IPR013780">
    <property type="entry name" value="Glyco_hydro_b"/>
</dbReference>
<evidence type="ECO:0000259" key="2">
    <source>
        <dbReference type="Pfam" id="PF16862"/>
    </source>
</evidence>
<organism evidence="3 4">
    <name type="scientific">Rickenella mellea</name>
    <dbReference type="NCBI Taxonomy" id="50990"/>
    <lineage>
        <taxon>Eukaryota</taxon>
        <taxon>Fungi</taxon>
        <taxon>Dikarya</taxon>
        <taxon>Basidiomycota</taxon>
        <taxon>Agaricomycotina</taxon>
        <taxon>Agaricomycetes</taxon>
        <taxon>Hymenochaetales</taxon>
        <taxon>Rickenellaceae</taxon>
        <taxon>Rickenella</taxon>
    </lineage>
</organism>
<dbReference type="PANTHER" id="PTHR36183:SF2">
    <property type="entry name" value="BETA-GLUCURONIDASE C-TERMINAL DOMAIN-CONTAINING PROTEIN"/>
    <property type="match status" value="1"/>
</dbReference>
<name>A0A4Y7QET6_9AGAM</name>